<dbReference type="AlphaFoldDB" id="A0A645CLB9"/>
<accession>A0A645CLB9</accession>
<dbReference type="Pfam" id="PF13263">
    <property type="entry name" value="PHP_C"/>
    <property type="match status" value="1"/>
</dbReference>
<dbReference type="PANTHER" id="PTHR42924">
    <property type="entry name" value="EXONUCLEASE"/>
    <property type="match status" value="1"/>
</dbReference>
<sequence>MKIELHAHTSAVSRCAHSKPDLMVKTCKESGYDAVVVTEHYSNSHLSQCVGMSFDEMISAYMRGYYESRNEGEKIGLRVFFGIELCCDPGPNDYLIYGADEKFLRSAPVLPEMQLTDIIKILPESALVYQAHPFRDNMRITPPERLFGIEVFNGNLRHNSRNSFARLWAEKYGLNMISGSDYHDSGDPFCGGAEFYDNINSEAELVTALKSGKYELITDSRA</sequence>
<dbReference type="GO" id="GO:0035312">
    <property type="term" value="F:5'-3' DNA exonuclease activity"/>
    <property type="evidence" value="ECO:0007669"/>
    <property type="project" value="TreeGrafter"/>
</dbReference>
<dbReference type="CDD" id="cd07432">
    <property type="entry name" value="PHP_HisPPase"/>
    <property type="match status" value="1"/>
</dbReference>
<reference evidence="2" key="1">
    <citation type="submission" date="2019-08" db="EMBL/GenBank/DDBJ databases">
        <authorList>
            <person name="Kucharzyk K."/>
            <person name="Murdoch R.W."/>
            <person name="Higgins S."/>
            <person name="Loffler F."/>
        </authorList>
    </citation>
    <scope>NUCLEOTIDE SEQUENCE</scope>
</reference>
<organism evidence="2">
    <name type="scientific">bioreactor metagenome</name>
    <dbReference type="NCBI Taxonomy" id="1076179"/>
    <lineage>
        <taxon>unclassified sequences</taxon>
        <taxon>metagenomes</taxon>
        <taxon>ecological metagenomes</taxon>
    </lineage>
</organism>
<dbReference type="GO" id="GO:0004534">
    <property type="term" value="F:5'-3' RNA exonuclease activity"/>
    <property type="evidence" value="ECO:0007669"/>
    <property type="project" value="TreeGrafter"/>
</dbReference>
<dbReference type="InterPro" id="IPR004013">
    <property type="entry name" value="PHP_dom"/>
</dbReference>
<dbReference type="EMBL" id="VSSQ01028125">
    <property type="protein sequence ID" value="MPM77709.1"/>
    <property type="molecule type" value="Genomic_DNA"/>
</dbReference>
<dbReference type="InterPro" id="IPR016195">
    <property type="entry name" value="Pol/histidinol_Pase-like"/>
</dbReference>
<feature type="domain" description="PHP" evidence="1">
    <location>
        <begin position="4"/>
        <end position="90"/>
    </location>
</feature>
<gene>
    <name evidence="2" type="ORF">SDC9_124717</name>
</gene>
<dbReference type="SUPFAM" id="SSF89550">
    <property type="entry name" value="PHP domain-like"/>
    <property type="match status" value="1"/>
</dbReference>
<dbReference type="InterPro" id="IPR052018">
    <property type="entry name" value="PHP_domain"/>
</dbReference>
<name>A0A645CLB9_9ZZZZ</name>
<dbReference type="Gene3D" id="3.20.20.140">
    <property type="entry name" value="Metal-dependent hydrolases"/>
    <property type="match status" value="1"/>
</dbReference>
<evidence type="ECO:0000313" key="2">
    <source>
        <dbReference type="EMBL" id="MPM77709.1"/>
    </source>
</evidence>
<comment type="caution">
    <text evidence="2">The sequence shown here is derived from an EMBL/GenBank/DDBJ whole genome shotgun (WGS) entry which is preliminary data.</text>
</comment>
<evidence type="ECO:0000259" key="1">
    <source>
        <dbReference type="Pfam" id="PF02811"/>
    </source>
</evidence>
<proteinExistence type="predicted"/>
<protein>
    <recommendedName>
        <fullName evidence="1">PHP domain-containing protein</fullName>
    </recommendedName>
</protein>
<dbReference type="Pfam" id="PF02811">
    <property type="entry name" value="PHP"/>
    <property type="match status" value="1"/>
</dbReference>
<dbReference type="PANTHER" id="PTHR42924:SF3">
    <property type="entry name" value="POLYMERASE_HISTIDINOL PHOSPHATASE N-TERMINAL DOMAIN-CONTAINING PROTEIN"/>
    <property type="match status" value="1"/>
</dbReference>